<keyword evidence="6" id="KW-0378">Hydrolase</keyword>
<evidence type="ECO:0000256" key="2">
    <source>
        <dbReference type="ARBA" id="ARBA00022679"/>
    </source>
</evidence>
<dbReference type="InterPro" id="IPR008928">
    <property type="entry name" value="6-hairpin_glycosidase_sf"/>
</dbReference>
<dbReference type="Proteomes" id="UP001596114">
    <property type="component" value="Unassembled WGS sequence"/>
</dbReference>
<keyword evidence="7" id="KW-1185">Reference proteome</keyword>
<dbReference type="Pfam" id="PF17167">
    <property type="entry name" value="Glyco_hydro_94"/>
    <property type="match status" value="1"/>
</dbReference>
<sequence length="1292" mass="140585">MTSHPSTPRPTAGQMQLLSNGSFTTMLDTRGAGFSRWQGMAVTRWREDPTRDPWGGFLLLRDEASGEVWSPTQQPMGTSLPDDAMDFSPGRARFQRRHASVHSVLEVAVAHDADIELRRLSLSNHGDRTRTFSLTSYAELVLGPRGDDDAHPAFSKMFVQTEWDAANRMLLATRRRRSNSQAEIWAAQALQLEGAPADAEAPTHETDRARFLGRGHTLHDALAMQAGAALSNTTGCVLDPVFSLRQHFTLAPGASVRLLLWTRLADTRAGATALTTQLQDPDAGERLLVDAARHADADLRQLGSSPDQASRFGEWMTALLRSDPGRRATPAQRARGHGGPPTLWGAGISGDRPIALLCVQDHAALAQVNQLLLAQHWWRSQQLAIDVVLLNMLAGAAGDELQQVLDPRVSTQQQWLKHDDGAPKAELFCLRDDGIGADLRDGLLTVARLVLGADVGEPSGAPAPATAAPDAIRASLPVGARFPAAGTLEFANGHGGFIDDGRAYRIELDGAKPLPAPWVNVIANPDFGFIVSAEGGGYAWSQNSQKNPLTPWPNDPVSDTPHDLIYLRDEDNGGLWSATAAPIRVAEARYGVTHGKGWSRFETDAHGIELELTQCVPTADTLKLSRLSLCNRSHRTRRLSVTGYVEWALGANGSTPAPFVLTSRDEHSGALFARNRWRADFDGRVAFFDLAGAQHSLSGDRAELLGPLGSVAQPAALLDNTPLSGRLGIGLDPCAALQTRIELPPQTRIELVFLLGDADDETAAQALIEKYRATEVEHVLAEVATQWNELLDTVQVRTPDRSMDILLNDWLLYQVTACRLWARTAYYQASGAYGFRDQLQDVMALCVSRPDLARAHLLRAGGRQFAEGDVQHWWLPPGGQGIRTRIRDDRVWLPYVAMHYVNVSGDQAVLDEPLPFLHGPAIADGAVDAFFQPERSDEVASLYEHAARAIDSSLERGEHGLPLIGTGDWNDGMNAVGAGGRGESSWLGWFLICAIDAFAPVAEQRGDTARAATWRDHALDLRHALEQAWDGEWYRRGYYDDGTPLGSQQSTQCRIDTIAQSWSVIAGATPRQHAATAMASVDRLLVDHEHGLARLFTPPFDQDGAENPGYIKGYPPGVRENGGQYTHGAIWSIFAWAGLGDGERAGGLFDLLNPIHHSDSAEAIARYKVEPYVVSADVYSVAPHVGRGGWTWYTGSAAWLYRAGLEAVLGFQLQGDRLRIAPCIPSSWPGFELIYRHRGGQHGSRYEISVENPERVCAGVAAVEMDGQTLDPGAAIVLADDGQTHRLRIVLG</sequence>
<comment type="caution">
    <text evidence="6">The sequence shown here is derived from an EMBL/GenBank/DDBJ whole genome shotgun (WGS) entry which is preliminary data.</text>
</comment>
<dbReference type="PANTHER" id="PTHR37469">
    <property type="entry name" value="CELLOBIONIC ACID PHOSPHORYLASE-RELATED"/>
    <property type="match status" value="1"/>
</dbReference>
<dbReference type="InterPro" id="IPR037824">
    <property type="entry name" value="GH94N_2_NdvB"/>
</dbReference>
<dbReference type="InterPro" id="IPR037018">
    <property type="entry name" value="GH65_N"/>
</dbReference>
<dbReference type="Pfam" id="PF06165">
    <property type="entry name" value="GH94_b-supersand"/>
    <property type="match status" value="2"/>
</dbReference>
<dbReference type="CDD" id="cd11756">
    <property type="entry name" value="GH94N_ChvB_NdvB_1_like"/>
    <property type="match status" value="1"/>
</dbReference>
<dbReference type="InterPro" id="IPR012341">
    <property type="entry name" value="6hp_glycosidase-like_sf"/>
</dbReference>
<dbReference type="Gene3D" id="1.50.10.10">
    <property type="match status" value="1"/>
</dbReference>
<evidence type="ECO:0000259" key="5">
    <source>
        <dbReference type="Pfam" id="PF17167"/>
    </source>
</evidence>
<dbReference type="GO" id="GO:0016787">
    <property type="term" value="F:hydrolase activity"/>
    <property type="evidence" value="ECO:0007669"/>
    <property type="project" value="UniProtKB-KW"/>
</dbReference>
<dbReference type="EMBL" id="JBHSNF010000006">
    <property type="protein sequence ID" value="MFC5527745.1"/>
    <property type="molecule type" value="Genomic_DNA"/>
</dbReference>
<dbReference type="InterPro" id="IPR052047">
    <property type="entry name" value="GH94_Enzymes"/>
</dbReference>
<feature type="domain" description="Glycosyl hydrolase 94 supersandwich" evidence="4">
    <location>
        <begin position="502"/>
        <end position="773"/>
    </location>
</feature>
<evidence type="ECO:0000256" key="1">
    <source>
        <dbReference type="ARBA" id="ARBA00022676"/>
    </source>
</evidence>
<organism evidence="6 7">
    <name type="scientific">Rhodanobacter ginsengisoli</name>
    <dbReference type="NCBI Taxonomy" id="418646"/>
    <lineage>
        <taxon>Bacteria</taxon>
        <taxon>Pseudomonadati</taxon>
        <taxon>Pseudomonadota</taxon>
        <taxon>Gammaproteobacteria</taxon>
        <taxon>Lysobacterales</taxon>
        <taxon>Rhodanobacteraceae</taxon>
        <taxon>Rhodanobacter</taxon>
    </lineage>
</organism>
<dbReference type="CDD" id="cd11753">
    <property type="entry name" value="GH94N_ChvB_NdvB_2_like"/>
    <property type="match status" value="1"/>
</dbReference>
<dbReference type="SUPFAM" id="SSF48208">
    <property type="entry name" value="Six-hairpin glycosidases"/>
    <property type="match status" value="1"/>
</dbReference>
<dbReference type="SUPFAM" id="SSF74650">
    <property type="entry name" value="Galactose mutarotase-like"/>
    <property type="match status" value="2"/>
</dbReference>
<dbReference type="Gene3D" id="2.60.420.10">
    <property type="entry name" value="Maltose phosphorylase, domain 3"/>
    <property type="match status" value="1"/>
</dbReference>
<evidence type="ECO:0000256" key="3">
    <source>
        <dbReference type="SAM" id="MobiDB-lite"/>
    </source>
</evidence>
<dbReference type="InterPro" id="IPR010383">
    <property type="entry name" value="Glyco_hydrolase_94_b-supersand"/>
</dbReference>
<keyword evidence="1" id="KW-0328">Glycosyltransferase</keyword>
<protein>
    <submittedName>
        <fullName evidence="6">GH36-type glycosyl hydrolase domain-containing protein</fullName>
    </submittedName>
</protein>
<evidence type="ECO:0000259" key="4">
    <source>
        <dbReference type="Pfam" id="PF06165"/>
    </source>
</evidence>
<name>A0ABW0QSG6_9GAMM</name>
<feature type="domain" description="Glycosyl hydrolase 94 supersandwich" evidence="4">
    <location>
        <begin position="6"/>
        <end position="280"/>
    </location>
</feature>
<dbReference type="InterPro" id="IPR011013">
    <property type="entry name" value="Gal_mutarotase_sf_dom"/>
</dbReference>
<dbReference type="RefSeq" id="WP_377322648.1">
    <property type="nucleotide sequence ID" value="NZ_JBHSNF010000006.1"/>
</dbReference>
<accession>A0ABW0QSG6</accession>
<feature type="region of interest" description="Disordered" evidence="3">
    <location>
        <begin position="323"/>
        <end position="342"/>
    </location>
</feature>
<proteinExistence type="predicted"/>
<evidence type="ECO:0000313" key="7">
    <source>
        <dbReference type="Proteomes" id="UP001596114"/>
    </source>
</evidence>
<keyword evidence="2" id="KW-0808">Transferase</keyword>
<feature type="domain" description="Glycosyl hydrolase 94 catalytic" evidence="5">
    <location>
        <begin position="787"/>
        <end position="1210"/>
    </location>
</feature>
<dbReference type="InterPro" id="IPR033432">
    <property type="entry name" value="GH94_catalytic"/>
</dbReference>
<gene>
    <name evidence="6" type="ORF">ACFPPA_18520</name>
</gene>
<reference evidence="7" key="1">
    <citation type="journal article" date="2019" name="Int. J. Syst. Evol. Microbiol.">
        <title>The Global Catalogue of Microorganisms (GCM) 10K type strain sequencing project: providing services to taxonomists for standard genome sequencing and annotation.</title>
        <authorList>
            <consortium name="The Broad Institute Genomics Platform"/>
            <consortium name="The Broad Institute Genome Sequencing Center for Infectious Disease"/>
            <person name="Wu L."/>
            <person name="Ma J."/>
        </authorList>
    </citation>
    <scope>NUCLEOTIDE SEQUENCE [LARGE SCALE GENOMIC DNA]</scope>
    <source>
        <strain evidence="7">CGMCC 1.16619</strain>
    </source>
</reference>
<dbReference type="Gene3D" id="2.70.98.40">
    <property type="entry name" value="Glycoside hydrolase, family 65, N-terminal domain"/>
    <property type="match status" value="2"/>
</dbReference>
<dbReference type="InterPro" id="IPR037820">
    <property type="entry name" value="GH94N_NdvB"/>
</dbReference>
<evidence type="ECO:0000313" key="6">
    <source>
        <dbReference type="EMBL" id="MFC5527745.1"/>
    </source>
</evidence>
<dbReference type="PANTHER" id="PTHR37469:SF2">
    <property type="entry name" value="CELLOBIONIC ACID PHOSPHORYLASE"/>
    <property type="match status" value="1"/>
</dbReference>
<dbReference type="SMART" id="SM01068">
    <property type="entry name" value="CBM_X"/>
    <property type="match status" value="2"/>
</dbReference>